<dbReference type="EMBL" id="CP108057">
    <property type="protein sequence ID" value="WUO46026.1"/>
    <property type="molecule type" value="Genomic_DNA"/>
</dbReference>
<accession>A0ABZ1RHZ9</accession>
<keyword evidence="3" id="KW-1185">Reference proteome</keyword>
<keyword evidence="1" id="KW-0812">Transmembrane</keyword>
<reference evidence="2" key="1">
    <citation type="submission" date="2022-10" db="EMBL/GenBank/DDBJ databases">
        <title>The complete genomes of actinobacterial strains from the NBC collection.</title>
        <authorList>
            <person name="Joergensen T.S."/>
            <person name="Alvarez Arevalo M."/>
            <person name="Sterndorff E.B."/>
            <person name="Faurdal D."/>
            <person name="Vuksanovic O."/>
            <person name="Mourched A.-S."/>
            <person name="Charusanti P."/>
            <person name="Shaw S."/>
            <person name="Blin K."/>
            <person name="Weber T."/>
        </authorList>
    </citation>
    <scope>NUCLEOTIDE SEQUENCE</scope>
    <source>
        <strain evidence="2">NBC_00283</strain>
    </source>
</reference>
<evidence type="ECO:0000256" key="1">
    <source>
        <dbReference type="SAM" id="Phobius"/>
    </source>
</evidence>
<feature type="transmembrane region" description="Helical" evidence="1">
    <location>
        <begin position="153"/>
        <end position="170"/>
    </location>
</feature>
<feature type="transmembrane region" description="Helical" evidence="1">
    <location>
        <begin position="75"/>
        <end position="98"/>
    </location>
</feature>
<gene>
    <name evidence="2" type="ORF">OHU17_09335</name>
</gene>
<evidence type="ECO:0000313" key="2">
    <source>
        <dbReference type="EMBL" id="WUO46026.1"/>
    </source>
</evidence>
<feature type="transmembrane region" description="Helical" evidence="1">
    <location>
        <begin position="119"/>
        <end position="141"/>
    </location>
</feature>
<feature type="transmembrane region" description="Helical" evidence="1">
    <location>
        <begin position="20"/>
        <end position="38"/>
    </location>
</feature>
<keyword evidence="1" id="KW-0472">Membrane</keyword>
<protein>
    <submittedName>
        <fullName evidence="2">Uncharacterized protein</fullName>
    </submittedName>
</protein>
<dbReference type="RefSeq" id="WP_328775713.1">
    <property type="nucleotide sequence ID" value="NZ_CP108057.1"/>
</dbReference>
<sequence>MSLIPWVVFAVVDHAAPSPQWAALSGAVTAVIIAWPSIAARSPRLLDLSAIVLFVALAIAAFLAGPEGREVIAQYGRTIVTGALALIVFATLPIRPFTEQYARLSVPREMWDTPRFKHVNRVLSAGWGAVFAFMTVCHLIAASQPDDRRLSTIFNWLLPIAAILYMIRVTERFRSAARDRVAAAPAGAGTPQPPRP</sequence>
<keyword evidence="1" id="KW-1133">Transmembrane helix</keyword>
<organism evidence="2 3">
    <name type="scientific">Streptomyces goshikiensis</name>
    <dbReference type="NCBI Taxonomy" id="1942"/>
    <lineage>
        <taxon>Bacteria</taxon>
        <taxon>Bacillati</taxon>
        <taxon>Actinomycetota</taxon>
        <taxon>Actinomycetes</taxon>
        <taxon>Kitasatosporales</taxon>
        <taxon>Streptomycetaceae</taxon>
        <taxon>Streptomyces</taxon>
    </lineage>
</organism>
<dbReference type="Proteomes" id="UP001432075">
    <property type="component" value="Chromosome"/>
</dbReference>
<feature type="transmembrane region" description="Helical" evidence="1">
    <location>
        <begin position="45"/>
        <end position="63"/>
    </location>
</feature>
<proteinExistence type="predicted"/>
<name>A0ABZ1RHZ9_9ACTN</name>
<evidence type="ECO:0000313" key="3">
    <source>
        <dbReference type="Proteomes" id="UP001432075"/>
    </source>
</evidence>